<dbReference type="EMBL" id="LMWL01000011">
    <property type="protein sequence ID" value="KUM97302.1"/>
    <property type="molecule type" value="Genomic_DNA"/>
</dbReference>
<dbReference type="SUPFAM" id="SSF54631">
    <property type="entry name" value="CBS-domain pair"/>
    <property type="match status" value="1"/>
</dbReference>
<dbReference type="Proteomes" id="UP000054241">
    <property type="component" value="Unassembled WGS sequence"/>
</dbReference>
<dbReference type="OrthoDB" id="3218170at2"/>
<dbReference type="PANTHER" id="PTHR43080">
    <property type="entry name" value="CBS DOMAIN-CONTAINING PROTEIN CBSX3, MITOCHONDRIAL"/>
    <property type="match status" value="1"/>
</dbReference>
<accession>A0A101NQH0</accession>
<reference evidence="5 6" key="1">
    <citation type="submission" date="2015-10" db="EMBL/GenBank/DDBJ databases">
        <title>Draft genome sequence of Streptomyces cellostaticus DSM 40189, type strain for the species Streptomyces cellostaticus.</title>
        <authorList>
            <person name="Ruckert C."/>
            <person name="Winkler A."/>
            <person name="Kalinowski J."/>
            <person name="Kampfer P."/>
            <person name="Glaeser S."/>
        </authorList>
    </citation>
    <scope>NUCLEOTIDE SEQUENCE [LARGE SCALE GENOMIC DNA]</scope>
    <source>
        <strain evidence="5 6">DSM 40189</strain>
    </source>
</reference>
<dbReference type="InterPro" id="IPR000644">
    <property type="entry name" value="CBS_dom"/>
</dbReference>
<dbReference type="InterPro" id="IPR051257">
    <property type="entry name" value="Diverse_CBS-Domain"/>
</dbReference>
<dbReference type="PROSITE" id="PS51371">
    <property type="entry name" value="CBS"/>
    <property type="match status" value="2"/>
</dbReference>
<feature type="domain" description="CBS" evidence="4">
    <location>
        <begin position="11"/>
        <end position="68"/>
    </location>
</feature>
<keyword evidence="6" id="KW-1185">Reference proteome</keyword>
<sequence>MEEKLSVGALMNEAPYSISEDETLLMAWEVMERSGQRHLPVVRPDGCCAGVLDGAELAVACAAPAVALSRRRVRDLVYGRRTVTVHPEESTLRAAAVMTEEHMDALPVTDAHGRLTGLLTARDYVAAAAGLHRRSRPAQEAPHPPHPPHMRATLSGLPPRGRDRERGIPIP</sequence>
<comment type="caution">
    <text evidence="5">The sequence shown here is derived from an EMBL/GenBank/DDBJ whole genome shotgun (WGS) entry which is preliminary data.</text>
</comment>
<feature type="region of interest" description="Disordered" evidence="3">
    <location>
        <begin position="131"/>
        <end position="171"/>
    </location>
</feature>
<proteinExistence type="predicted"/>
<dbReference type="AlphaFoldDB" id="A0A101NQH0"/>
<feature type="domain" description="CBS" evidence="4">
    <location>
        <begin position="78"/>
        <end position="135"/>
    </location>
</feature>
<dbReference type="STRING" id="67285.AQI88_08520"/>
<evidence type="ECO:0000256" key="1">
    <source>
        <dbReference type="ARBA" id="ARBA00023122"/>
    </source>
</evidence>
<dbReference type="InterPro" id="IPR046342">
    <property type="entry name" value="CBS_dom_sf"/>
</dbReference>
<dbReference type="SMART" id="SM00116">
    <property type="entry name" value="CBS"/>
    <property type="match status" value="2"/>
</dbReference>
<dbReference type="Gene3D" id="3.10.580.10">
    <property type="entry name" value="CBS-domain"/>
    <property type="match status" value="2"/>
</dbReference>
<dbReference type="Pfam" id="PF00571">
    <property type="entry name" value="CBS"/>
    <property type="match status" value="2"/>
</dbReference>
<dbReference type="PANTHER" id="PTHR43080:SF2">
    <property type="entry name" value="CBS DOMAIN-CONTAINING PROTEIN"/>
    <property type="match status" value="1"/>
</dbReference>
<evidence type="ECO:0000256" key="3">
    <source>
        <dbReference type="SAM" id="MobiDB-lite"/>
    </source>
</evidence>
<evidence type="ECO:0000259" key="4">
    <source>
        <dbReference type="PROSITE" id="PS51371"/>
    </source>
</evidence>
<feature type="compositionally biased region" description="Basic and acidic residues" evidence="3">
    <location>
        <begin position="160"/>
        <end position="171"/>
    </location>
</feature>
<organism evidence="5 6">
    <name type="scientific">Streptomyces cellostaticus</name>
    <dbReference type="NCBI Taxonomy" id="67285"/>
    <lineage>
        <taxon>Bacteria</taxon>
        <taxon>Bacillati</taxon>
        <taxon>Actinomycetota</taxon>
        <taxon>Actinomycetes</taxon>
        <taxon>Kitasatosporales</taxon>
        <taxon>Streptomycetaceae</taxon>
        <taxon>Streptomyces</taxon>
    </lineage>
</organism>
<evidence type="ECO:0000313" key="5">
    <source>
        <dbReference type="EMBL" id="KUM97302.1"/>
    </source>
</evidence>
<gene>
    <name evidence="5" type="ORF">AQI88_08520</name>
</gene>
<protein>
    <recommendedName>
        <fullName evidence="4">CBS domain-containing protein</fullName>
    </recommendedName>
</protein>
<evidence type="ECO:0000313" key="6">
    <source>
        <dbReference type="Proteomes" id="UP000054241"/>
    </source>
</evidence>
<dbReference type="RefSeq" id="WP_066994424.1">
    <property type="nucleotide sequence ID" value="NZ_BNDU01000004.1"/>
</dbReference>
<name>A0A101NQH0_9ACTN</name>
<evidence type="ECO:0000256" key="2">
    <source>
        <dbReference type="PROSITE-ProRule" id="PRU00703"/>
    </source>
</evidence>
<keyword evidence="1 2" id="KW-0129">CBS domain</keyword>
<dbReference type="CDD" id="cd02205">
    <property type="entry name" value="CBS_pair_SF"/>
    <property type="match status" value="1"/>
</dbReference>